<proteinExistence type="predicted"/>
<reference evidence="1 2" key="1">
    <citation type="submission" date="2013-02" db="EMBL/GenBank/DDBJ databases">
        <authorList>
            <person name="Genoscope - CEA"/>
        </authorList>
    </citation>
    <scope>NUCLEOTIDE SEQUENCE [LARGE SCALE GENOMIC DNA]</scope>
    <source>
        <strain evidence="1 2">STM 2683</strain>
    </source>
</reference>
<dbReference type="STRING" id="1297569.MESS2_1570055"/>
<protein>
    <submittedName>
        <fullName evidence="1">Uncharacterized protein</fullName>
    </submittedName>
</protein>
<dbReference type="Proteomes" id="UP000012062">
    <property type="component" value="Unassembled WGS sequence"/>
</dbReference>
<name>M5EMR3_9HYPH</name>
<evidence type="ECO:0000313" key="2">
    <source>
        <dbReference type="Proteomes" id="UP000012062"/>
    </source>
</evidence>
<sequence length="175" mass="19121">MKAAMGSVVDIACKFGGSLTNLVSRMGTGRDKASSSYYTLPIITDDQVLNAYRGAWLPRKIVDIPAFNSVRAWRDWQAEGVEIEPIFGSPSPREREKGTPRHGLHRLQRVAARGSSCNHHRPIAALSSRRTSSIGTSQGRIGSGTLPVARMTVLRIALSTRAPHPDSEKARRSCE</sequence>
<evidence type="ECO:0000313" key="1">
    <source>
        <dbReference type="EMBL" id="CCV05450.1"/>
    </source>
</evidence>
<dbReference type="eggNOG" id="COG3567">
    <property type="taxonomic scope" value="Bacteria"/>
</dbReference>
<keyword evidence="2" id="KW-1185">Reference proteome</keyword>
<gene>
    <name evidence="1" type="ORF">MESS2_1570055</name>
</gene>
<dbReference type="AlphaFoldDB" id="M5EMR3"/>
<dbReference type="EMBL" id="CAUM01000065">
    <property type="protein sequence ID" value="CCV05450.1"/>
    <property type="molecule type" value="Genomic_DNA"/>
</dbReference>
<organism evidence="1 2">
    <name type="scientific">Mesorhizobium metallidurans STM 2683</name>
    <dbReference type="NCBI Taxonomy" id="1297569"/>
    <lineage>
        <taxon>Bacteria</taxon>
        <taxon>Pseudomonadati</taxon>
        <taxon>Pseudomonadota</taxon>
        <taxon>Alphaproteobacteria</taxon>
        <taxon>Hyphomicrobiales</taxon>
        <taxon>Phyllobacteriaceae</taxon>
        <taxon>Mesorhizobium</taxon>
    </lineage>
</organism>
<accession>M5EMR3</accession>
<comment type="caution">
    <text evidence="1">The sequence shown here is derived from an EMBL/GenBank/DDBJ whole genome shotgun (WGS) entry which is preliminary data.</text>
</comment>